<feature type="compositionally biased region" description="Acidic residues" evidence="3">
    <location>
        <begin position="171"/>
        <end position="180"/>
    </location>
</feature>
<comment type="similarity">
    <text evidence="1">Belongs to the eukaryotic/archaeal RNase P protein component 2 family.</text>
</comment>
<keyword evidence="6" id="KW-1185">Reference proteome</keyword>
<dbReference type="GO" id="GO:0001682">
    <property type="term" value="P:tRNA 5'-leader removal"/>
    <property type="evidence" value="ECO:0007669"/>
    <property type="project" value="InterPro"/>
</dbReference>
<dbReference type="RefSeq" id="XP_025379660.1">
    <property type="nucleotide sequence ID" value="XM_025521408.1"/>
</dbReference>
<evidence type="ECO:0000256" key="1">
    <source>
        <dbReference type="ARBA" id="ARBA00010800"/>
    </source>
</evidence>
<dbReference type="PANTHER" id="PTHR15441:SF2">
    <property type="entry name" value="RIBONUCLEASE P_MRP PROTEIN SUBUNIT POP5"/>
    <property type="match status" value="1"/>
</dbReference>
<keyword evidence="4" id="KW-0732">Signal</keyword>
<feature type="chain" id="PRO_5016240521" evidence="4">
    <location>
        <begin position="25"/>
        <end position="200"/>
    </location>
</feature>
<dbReference type="Proteomes" id="UP000245768">
    <property type="component" value="Unassembled WGS sequence"/>
</dbReference>
<dbReference type="EMBL" id="KZ819635">
    <property type="protein sequence ID" value="PWN92462.1"/>
    <property type="molecule type" value="Genomic_DNA"/>
</dbReference>
<feature type="region of interest" description="Disordered" evidence="3">
    <location>
        <begin position="157"/>
        <end position="200"/>
    </location>
</feature>
<protein>
    <submittedName>
        <fullName evidence="5">Uncharacterized protein</fullName>
    </submittedName>
</protein>
<reference evidence="5 6" key="1">
    <citation type="journal article" date="2018" name="Mol. Biol. Evol.">
        <title>Broad Genomic Sampling Reveals a Smut Pathogenic Ancestry of the Fungal Clade Ustilaginomycotina.</title>
        <authorList>
            <person name="Kijpornyongpan T."/>
            <person name="Mondo S.J."/>
            <person name="Barry K."/>
            <person name="Sandor L."/>
            <person name="Lee J."/>
            <person name="Lipzen A."/>
            <person name="Pangilinan J."/>
            <person name="LaButti K."/>
            <person name="Hainaut M."/>
            <person name="Henrissat B."/>
            <person name="Grigoriev I.V."/>
            <person name="Spatafora J.W."/>
            <person name="Aime M.C."/>
        </authorList>
    </citation>
    <scope>NUCLEOTIDE SEQUENCE [LARGE SCALE GENOMIC DNA]</scope>
    <source>
        <strain evidence="5 6">MCA 4198</strain>
    </source>
</reference>
<accession>A0A316YTK5</accession>
<evidence type="ECO:0000256" key="4">
    <source>
        <dbReference type="SAM" id="SignalP"/>
    </source>
</evidence>
<dbReference type="GO" id="GO:0005730">
    <property type="term" value="C:nucleolus"/>
    <property type="evidence" value="ECO:0007669"/>
    <property type="project" value="TreeGrafter"/>
</dbReference>
<dbReference type="STRING" id="215250.A0A316YTK5"/>
<dbReference type="GeneID" id="37043324"/>
<keyword evidence="2" id="KW-0819">tRNA processing</keyword>
<evidence type="ECO:0000313" key="5">
    <source>
        <dbReference type="EMBL" id="PWN92462.1"/>
    </source>
</evidence>
<dbReference type="GO" id="GO:0000172">
    <property type="term" value="C:ribonuclease MRP complex"/>
    <property type="evidence" value="ECO:0007669"/>
    <property type="project" value="TreeGrafter"/>
</dbReference>
<dbReference type="Gene3D" id="3.30.70.3250">
    <property type="entry name" value="Ribonuclease P, Pop5 subunit"/>
    <property type="match status" value="1"/>
</dbReference>
<dbReference type="OrthoDB" id="24745at2759"/>
<dbReference type="GO" id="GO:0030681">
    <property type="term" value="C:multimeric ribonuclease P complex"/>
    <property type="evidence" value="ECO:0007669"/>
    <property type="project" value="TreeGrafter"/>
</dbReference>
<dbReference type="Pfam" id="PF01900">
    <property type="entry name" value="RNase_P_Rpp14"/>
    <property type="match status" value="1"/>
</dbReference>
<dbReference type="InParanoid" id="A0A316YTK5"/>
<organism evidence="5 6">
    <name type="scientific">Acaromyces ingoldii</name>
    <dbReference type="NCBI Taxonomy" id="215250"/>
    <lineage>
        <taxon>Eukaryota</taxon>
        <taxon>Fungi</taxon>
        <taxon>Dikarya</taxon>
        <taxon>Basidiomycota</taxon>
        <taxon>Ustilaginomycotina</taxon>
        <taxon>Exobasidiomycetes</taxon>
        <taxon>Exobasidiales</taxon>
        <taxon>Cryptobasidiaceae</taxon>
        <taxon>Acaromyces</taxon>
    </lineage>
</organism>
<dbReference type="SUPFAM" id="SSF160350">
    <property type="entry name" value="Rnp2-like"/>
    <property type="match status" value="1"/>
</dbReference>
<proteinExistence type="inferred from homology"/>
<dbReference type="PANTHER" id="PTHR15441">
    <property type="entry name" value="RIBONUCLEASE P PROTEIN SUBUNIT P14"/>
    <property type="match status" value="1"/>
</dbReference>
<dbReference type="FunCoup" id="A0A316YTK5">
    <property type="interactions" value="117"/>
</dbReference>
<evidence type="ECO:0000313" key="6">
    <source>
        <dbReference type="Proteomes" id="UP000245768"/>
    </source>
</evidence>
<dbReference type="AlphaFoldDB" id="A0A316YTK5"/>
<evidence type="ECO:0000256" key="2">
    <source>
        <dbReference type="ARBA" id="ARBA00022694"/>
    </source>
</evidence>
<sequence length="200" mass="21169">MVRFKNRWLLLSLTFAGPSSSASSTDSSQAASASASAAAAVAAPPPPNLTPYAILQHLRASLSDNFGAASSGANGGSLAIRYWSASTRTAIVRCGRAGVADVVAACTLLASIEGRRVRIVVRHVGGTIRKVQEAAVRLDRRRIERAKLARRGKLGMAGHDSVEVGQGPREEQEEEDDDQGAMDALMQLKDDDDEGDEEQP</sequence>
<feature type="signal peptide" evidence="4">
    <location>
        <begin position="1"/>
        <end position="24"/>
    </location>
</feature>
<dbReference type="GO" id="GO:0033204">
    <property type="term" value="F:ribonuclease P RNA binding"/>
    <property type="evidence" value="ECO:0007669"/>
    <property type="project" value="TreeGrafter"/>
</dbReference>
<gene>
    <name evidence="5" type="ORF">FA10DRAFT_266220</name>
</gene>
<dbReference type="InterPro" id="IPR002759">
    <property type="entry name" value="Pop5/Rpp14/Rnp2-like"/>
</dbReference>
<feature type="compositionally biased region" description="Acidic residues" evidence="3">
    <location>
        <begin position="190"/>
        <end position="200"/>
    </location>
</feature>
<evidence type="ECO:0000256" key="3">
    <source>
        <dbReference type="SAM" id="MobiDB-lite"/>
    </source>
</evidence>
<name>A0A316YTK5_9BASI</name>
<dbReference type="InterPro" id="IPR038085">
    <property type="entry name" value="Rnp2-like_sf"/>
</dbReference>